<proteinExistence type="predicted"/>
<reference evidence="2" key="1">
    <citation type="submission" date="2022-07" db="EMBL/GenBank/DDBJ databases">
        <authorList>
            <person name="Macas J."/>
            <person name="Novak P."/>
            <person name="Neumann P."/>
        </authorList>
    </citation>
    <scope>NUCLEOTIDE SEQUENCE</scope>
</reference>
<evidence type="ECO:0000256" key="1">
    <source>
        <dbReference type="SAM" id="Phobius"/>
    </source>
</evidence>
<sequence>MLIITLLAEELLYPSYFVLFIFHVLDVVFALIVLGFSSKKTLETETGSDVSCLQVIGSGKPKAGSTNYMASTEVINSDSGPWTDGRQETCRHTVTLFSLVCLVLFGMIY</sequence>
<dbReference type="Proteomes" id="UP001152523">
    <property type="component" value="Unassembled WGS sequence"/>
</dbReference>
<evidence type="ECO:0000313" key="2">
    <source>
        <dbReference type="EMBL" id="CAH9126759.1"/>
    </source>
</evidence>
<dbReference type="EMBL" id="CAMAPF010000944">
    <property type="protein sequence ID" value="CAH9126759.1"/>
    <property type="molecule type" value="Genomic_DNA"/>
</dbReference>
<gene>
    <name evidence="2" type="ORF">CEPIT_LOCUS27784</name>
</gene>
<comment type="caution">
    <text evidence="2">The sequence shown here is derived from an EMBL/GenBank/DDBJ whole genome shotgun (WGS) entry which is preliminary data.</text>
</comment>
<keyword evidence="3" id="KW-1185">Reference proteome</keyword>
<keyword evidence="1" id="KW-1133">Transmembrane helix</keyword>
<organism evidence="2 3">
    <name type="scientific">Cuscuta epithymum</name>
    <dbReference type="NCBI Taxonomy" id="186058"/>
    <lineage>
        <taxon>Eukaryota</taxon>
        <taxon>Viridiplantae</taxon>
        <taxon>Streptophyta</taxon>
        <taxon>Embryophyta</taxon>
        <taxon>Tracheophyta</taxon>
        <taxon>Spermatophyta</taxon>
        <taxon>Magnoliopsida</taxon>
        <taxon>eudicotyledons</taxon>
        <taxon>Gunneridae</taxon>
        <taxon>Pentapetalae</taxon>
        <taxon>asterids</taxon>
        <taxon>lamiids</taxon>
        <taxon>Solanales</taxon>
        <taxon>Convolvulaceae</taxon>
        <taxon>Cuscuteae</taxon>
        <taxon>Cuscuta</taxon>
        <taxon>Cuscuta subgen. Cuscuta</taxon>
    </lineage>
</organism>
<keyword evidence="1" id="KW-0472">Membrane</keyword>
<protein>
    <submittedName>
        <fullName evidence="2">Uncharacterized protein</fullName>
    </submittedName>
</protein>
<dbReference type="AlphaFoldDB" id="A0AAV0EU71"/>
<keyword evidence="1" id="KW-0812">Transmembrane</keyword>
<accession>A0AAV0EU71</accession>
<name>A0AAV0EU71_9ASTE</name>
<evidence type="ECO:0000313" key="3">
    <source>
        <dbReference type="Proteomes" id="UP001152523"/>
    </source>
</evidence>
<feature type="transmembrane region" description="Helical" evidence="1">
    <location>
        <begin position="16"/>
        <end position="36"/>
    </location>
</feature>